<comment type="caution">
    <text evidence="1">The sequence shown here is derived from an EMBL/GenBank/DDBJ whole genome shotgun (WGS) entry which is preliminary data.</text>
</comment>
<dbReference type="EMBL" id="NIRI02000056">
    <property type="protein sequence ID" value="KAG5444341.1"/>
    <property type="molecule type" value="Genomic_DNA"/>
</dbReference>
<name>A0A419QD17_CLOSI</name>
<accession>A0A419QD17</accession>
<evidence type="ECO:0000313" key="2">
    <source>
        <dbReference type="Proteomes" id="UP000286415"/>
    </source>
</evidence>
<proteinExistence type="predicted"/>
<reference evidence="1 2" key="2">
    <citation type="journal article" date="2021" name="Genomics">
        <title>High-quality reference genome for Clonorchis sinensis.</title>
        <authorList>
            <person name="Young N.D."/>
            <person name="Stroehlein A.J."/>
            <person name="Kinkar L."/>
            <person name="Wang T."/>
            <person name="Sohn W.M."/>
            <person name="Chang B.C.H."/>
            <person name="Kaur P."/>
            <person name="Weisz D."/>
            <person name="Dudchenko O."/>
            <person name="Aiden E.L."/>
            <person name="Korhonen P.K."/>
            <person name="Gasser R.B."/>
        </authorList>
    </citation>
    <scope>NUCLEOTIDE SEQUENCE [LARGE SCALE GENOMIC DNA]</scope>
    <source>
        <strain evidence="1">Cs-k2</strain>
    </source>
</reference>
<sequence>MELQVDLEQMKNVDNEHDKVKVDVICVDLSLCLPFFSDGFRYPLTAYHSNKLITGEILMKKLRPFLQLSFGQDVLPCSLSTTEYGTSGDKELLHPSSWFTFVTVKDIVVRKCDPLSVLFHMLSGKRKAVFMKETTQKVAENSSAAHDRFRFTWDLSGRRSLRVSVNLMFYLRPNWAHCHKYTHLEINLVFTRDSSESLVYDVLQLNALHMSCLMF</sequence>
<organism evidence="1 2">
    <name type="scientific">Clonorchis sinensis</name>
    <name type="common">Chinese liver fluke</name>
    <dbReference type="NCBI Taxonomy" id="79923"/>
    <lineage>
        <taxon>Eukaryota</taxon>
        <taxon>Metazoa</taxon>
        <taxon>Spiralia</taxon>
        <taxon>Lophotrochozoa</taxon>
        <taxon>Platyhelminthes</taxon>
        <taxon>Trematoda</taxon>
        <taxon>Digenea</taxon>
        <taxon>Opisthorchiida</taxon>
        <taxon>Opisthorchiata</taxon>
        <taxon>Opisthorchiidae</taxon>
        <taxon>Clonorchis</taxon>
    </lineage>
</organism>
<gene>
    <name evidence="1" type="ORF">CSKR_113204</name>
</gene>
<dbReference type="InParanoid" id="A0A419QD17"/>
<reference evidence="1 2" key="1">
    <citation type="journal article" date="2018" name="Biotechnol. Adv.">
        <title>Improved genomic resources and new bioinformatic workflow for the carcinogenic parasite Clonorchis sinensis: Biotechnological implications.</title>
        <authorList>
            <person name="Wang D."/>
            <person name="Korhonen P.K."/>
            <person name="Gasser R.B."/>
            <person name="Young N.D."/>
        </authorList>
    </citation>
    <scope>NUCLEOTIDE SEQUENCE [LARGE SCALE GENOMIC DNA]</scope>
    <source>
        <strain evidence="1">Cs-k2</strain>
    </source>
</reference>
<dbReference type="AlphaFoldDB" id="A0A419QD17"/>
<dbReference type="Proteomes" id="UP000286415">
    <property type="component" value="Unassembled WGS sequence"/>
</dbReference>
<evidence type="ECO:0000313" key="1">
    <source>
        <dbReference type="EMBL" id="KAG5444341.1"/>
    </source>
</evidence>
<protein>
    <submittedName>
        <fullName evidence="1">Uncharacterized protein</fullName>
    </submittedName>
</protein>
<keyword evidence="2" id="KW-1185">Reference proteome</keyword>